<dbReference type="PANTHER" id="PTHR48075:SF5">
    <property type="entry name" value="3-HYDROXYBUTYRYL-COA DEHYDROGENASE"/>
    <property type="match status" value="1"/>
</dbReference>
<evidence type="ECO:0000256" key="3">
    <source>
        <dbReference type="ARBA" id="ARBA00023002"/>
    </source>
</evidence>
<keyword evidence="7" id="KW-1185">Reference proteome</keyword>
<organism evidence="6 7">
    <name type="scientific">Lysinibacillus boronitolerans JCM 21713 = 10a = NBRC 103108</name>
    <dbReference type="NCBI Taxonomy" id="1294264"/>
    <lineage>
        <taxon>Bacteria</taxon>
        <taxon>Bacillati</taxon>
        <taxon>Bacillota</taxon>
        <taxon>Bacilli</taxon>
        <taxon>Bacillales</taxon>
        <taxon>Bacillaceae</taxon>
        <taxon>Lysinibacillus</taxon>
    </lineage>
</organism>
<feature type="domain" description="3-hydroxyacyl-CoA dehydrogenase C-terminal" evidence="4">
    <location>
        <begin position="185"/>
        <end position="280"/>
    </location>
</feature>
<dbReference type="Gene3D" id="1.10.1040.10">
    <property type="entry name" value="N-(1-d-carboxylethyl)-l-norvaline Dehydrogenase, domain 2"/>
    <property type="match status" value="1"/>
</dbReference>
<dbReference type="PROSITE" id="PS00067">
    <property type="entry name" value="3HCDH"/>
    <property type="match status" value="1"/>
</dbReference>
<comment type="similarity">
    <text evidence="2">Belongs to the 3-hydroxyacyl-CoA dehydrogenase family.</text>
</comment>
<dbReference type="InterPro" id="IPR013328">
    <property type="entry name" value="6PGD_dom2"/>
</dbReference>
<dbReference type="Pfam" id="PF00725">
    <property type="entry name" value="3HCDH"/>
    <property type="match status" value="1"/>
</dbReference>
<dbReference type="InterPro" id="IPR036291">
    <property type="entry name" value="NAD(P)-bd_dom_sf"/>
</dbReference>
<evidence type="ECO:0000313" key="6">
    <source>
        <dbReference type="EMBL" id="KGR87093.1"/>
    </source>
</evidence>
<comment type="caution">
    <text evidence="6">The sequence shown here is derived from an EMBL/GenBank/DDBJ whole genome shotgun (WGS) entry which is preliminary data.</text>
</comment>
<dbReference type="PIRSF" id="PIRSF000105">
    <property type="entry name" value="HCDH"/>
    <property type="match status" value="1"/>
</dbReference>
<dbReference type="InterPro" id="IPR022694">
    <property type="entry name" value="3-OHacyl-CoA_DH"/>
</dbReference>
<dbReference type="InterPro" id="IPR008927">
    <property type="entry name" value="6-PGluconate_DH-like_C_sf"/>
</dbReference>
<dbReference type="InterPro" id="IPR006108">
    <property type="entry name" value="3HC_DH_C"/>
</dbReference>
<evidence type="ECO:0000256" key="2">
    <source>
        <dbReference type="ARBA" id="ARBA00009463"/>
    </source>
</evidence>
<feature type="domain" description="3-hydroxyacyl-CoA dehydrogenase NAD binding" evidence="5">
    <location>
        <begin position="4"/>
        <end position="182"/>
    </location>
</feature>
<dbReference type="PANTHER" id="PTHR48075">
    <property type="entry name" value="3-HYDROXYACYL-COA DEHYDROGENASE FAMILY PROTEIN"/>
    <property type="match status" value="1"/>
</dbReference>
<protein>
    <submittedName>
        <fullName evidence="6">3-hydroxybutyryl-CoA dehydrogenase</fullName>
    </submittedName>
</protein>
<accession>A0ABR4Y2U5</accession>
<dbReference type="SUPFAM" id="SSF48179">
    <property type="entry name" value="6-phosphogluconate dehydrogenase C-terminal domain-like"/>
    <property type="match status" value="1"/>
</dbReference>
<proteinExistence type="inferred from homology"/>
<gene>
    <name evidence="6" type="ORF">CD31_07700</name>
</gene>
<dbReference type="Gene3D" id="3.40.50.720">
    <property type="entry name" value="NAD(P)-binding Rossmann-like Domain"/>
    <property type="match status" value="1"/>
</dbReference>
<dbReference type="EMBL" id="JPVR01000068">
    <property type="protein sequence ID" value="KGR87093.1"/>
    <property type="molecule type" value="Genomic_DNA"/>
</dbReference>
<keyword evidence="3" id="KW-0560">Oxidoreductase</keyword>
<reference evidence="6 7" key="1">
    <citation type="submission" date="2014-02" db="EMBL/GenBank/DDBJ databases">
        <title>Draft genome sequence of Lysinibacillus boronitolerans NBRC 103108.</title>
        <authorList>
            <person name="Zhang F."/>
            <person name="Wang G."/>
            <person name="Zhang L."/>
        </authorList>
    </citation>
    <scope>NUCLEOTIDE SEQUENCE [LARGE SCALE GENOMIC DNA]</scope>
    <source>
        <strain evidence="6 7">NBRC 103108</strain>
    </source>
</reference>
<name>A0ABR4Y2U5_9BACI</name>
<dbReference type="InterPro" id="IPR006180">
    <property type="entry name" value="3-OHacyl-CoA_DH_CS"/>
</dbReference>
<evidence type="ECO:0000259" key="5">
    <source>
        <dbReference type="Pfam" id="PF02737"/>
    </source>
</evidence>
<dbReference type="SUPFAM" id="SSF51735">
    <property type="entry name" value="NAD(P)-binding Rossmann-fold domains"/>
    <property type="match status" value="1"/>
</dbReference>
<dbReference type="InterPro" id="IPR006176">
    <property type="entry name" value="3-OHacyl-CoA_DH_NAD-bd"/>
</dbReference>
<dbReference type="Proteomes" id="UP000030487">
    <property type="component" value="Unassembled WGS sequence"/>
</dbReference>
<sequence>MERQVMVVGAGLMGSGIAQVFALSGFKVLLTDRTEDDLNRGRNYITKSIQSMLKKEKYTVEDEKRIHENIDYSSDIQLGKNVDLVIEAVPEKLAIKQEVFKMLDTIVQPNAILASNTSSLSIAAIGSVTRRPEKVIGLHFFSPVPIMRLLEIVTSIETSEETLNRVQFYGKVINKESVIAQDYPGFIVNRILLPMMNEAAFLVMEGTAPEEVDRGLMLGANHPIGPLRLADQCGLDTTLYALESLYEGFSDSKYRPCPLLKRMVEAGHLGRKSGKGFYDY</sequence>
<dbReference type="RefSeq" id="WP_036076547.1">
    <property type="nucleotide sequence ID" value="NZ_AVCW01000014.1"/>
</dbReference>
<evidence type="ECO:0000313" key="7">
    <source>
        <dbReference type="Proteomes" id="UP000030487"/>
    </source>
</evidence>
<evidence type="ECO:0000259" key="4">
    <source>
        <dbReference type="Pfam" id="PF00725"/>
    </source>
</evidence>
<dbReference type="Pfam" id="PF02737">
    <property type="entry name" value="3HCDH_N"/>
    <property type="match status" value="1"/>
</dbReference>
<evidence type="ECO:0000256" key="1">
    <source>
        <dbReference type="ARBA" id="ARBA00005086"/>
    </source>
</evidence>
<comment type="pathway">
    <text evidence="1">Lipid metabolism; butanoate metabolism.</text>
</comment>